<dbReference type="InterPro" id="IPR013517">
    <property type="entry name" value="FG-GAP"/>
</dbReference>
<dbReference type="Proteomes" id="UP001221898">
    <property type="component" value="Unassembled WGS sequence"/>
</dbReference>
<dbReference type="GO" id="GO:0033627">
    <property type="term" value="P:cell adhesion mediated by integrin"/>
    <property type="evidence" value="ECO:0007669"/>
    <property type="project" value="TreeGrafter"/>
</dbReference>
<dbReference type="PANTHER" id="PTHR23220:SF5">
    <property type="entry name" value="INTEGRIN ALPHA-8"/>
    <property type="match status" value="1"/>
</dbReference>
<keyword evidence="5" id="KW-0130">Cell adhesion</keyword>
<sequence length="290" mass="31448">MDTSYHEGSYFGYSVDFHRPSPDKNTMSVLVGAPKANTSQPGIVEGGAVYYCPWPSIDSTPCRQIPFDVANNRMIKVNGTREPLEFKSNQWFGATVRTHKGKVVACAPLYHWRTVKLSSEKDPVGTCYVAVQNFSAYVEYSPCRTNDPDPEGQGFCQAGFSVDFTKEGTLVVGGPGSFYWQGQVITAGIAEIINGYSLKAILRRVSGEKQTGAAADSYDDSYLGYSVAVGEFTGDSEQELIAGVPRGAHNFGYVAVINSTNLTFIQNFTGEQMASYFGYTVAVSDLNGDG</sequence>
<evidence type="ECO:0000313" key="7">
    <source>
        <dbReference type="Proteomes" id="UP001221898"/>
    </source>
</evidence>
<keyword evidence="5" id="KW-0401">Integrin</keyword>
<dbReference type="Pfam" id="PF01839">
    <property type="entry name" value="FG-GAP"/>
    <property type="match status" value="1"/>
</dbReference>
<feature type="repeat" description="FG-GAP" evidence="4">
    <location>
        <begin position="263"/>
        <end position="290"/>
    </location>
</feature>
<reference evidence="6" key="1">
    <citation type="journal article" date="2023" name="Science">
        <title>Genome structures resolve the early diversification of teleost fishes.</title>
        <authorList>
            <person name="Parey E."/>
            <person name="Louis A."/>
            <person name="Montfort J."/>
            <person name="Bouchez O."/>
            <person name="Roques C."/>
            <person name="Iampietro C."/>
            <person name="Lluch J."/>
            <person name="Castinel A."/>
            <person name="Donnadieu C."/>
            <person name="Desvignes T."/>
            <person name="Floi Bucao C."/>
            <person name="Jouanno E."/>
            <person name="Wen M."/>
            <person name="Mejri S."/>
            <person name="Dirks R."/>
            <person name="Jansen H."/>
            <person name="Henkel C."/>
            <person name="Chen W.J."/>
            <person name="Zahm M."/>
            <person name="Cabau C."/>
            <person name="Klopp C."/>
            <person name="Thompson A.W."/>
            <person name="Robinson-Rechavi M."/>
            <person name="Braasch I."/>
            <person name="Lecointre G."/>
            <person name="Bobe J."/>
            <person name="Postlethwait J.H."/>
            <person name="Berthelot C."/>
            <person name="Roest Crollius H."/>
            <person name="Guiguen Y."/>
        </authorList>
    </citation>
    <scope>NUCLEOTIDE SEQUENCE</scope>
    <source>
        <strain evidence="6">NC1722</strain>
    </source>
</reference>
<keyword evidence="7" id="KW-1185">Reference proteome</keyword>
<dbReference type="GO" id="GO:0009897">
    <property type="term" value="C:external side of plasma membrane"/>
    <property type="evidence" value="ECO:0007669"/>
    <property type="project" value="TreeGrafter"/>
</dbReference>
<keyword evidence="3" id="KW-0325">Glycoprotein</keyword>
<dbReference type="AlphaFoldDB" id="A0AAD7T0R8"/>
<accession>A0AAD7T0R8</accession>
<organism evidence="6 7">
    <name type="scientific">Aldrovandia affinis</name>
    <dbReference type="NCBI Taxonomy" id="143900"/>
    <lineage>
        <taxon>Eukaryota</taxon>
        <taxon>Metazoa</taxon>
        <taxon>Chordata</taxon>
        <taxon>Craniata</taxon>
        <taxon>Vertebrata</taxon>
        <taxon>Euteleostomi</taxon>
        <taxon>Actinopterygii</taxon>
        <taxon>Neopterygii</taxon>
        <taxon>Teleostei</taxon>
        <taxon>Notacanthiformes</taxon>
        <taxon>Halosauridae</taxon>
        <taxon>Aldrovandia</taxon>
    </lineage>
</organism>
<dbReference type="EMBL" id="JAINUG010000022">
    <property type="protein sequence ID" value="KAJ8411667.1"/>
    <property type="molecule type" value="Genomic_DNA"/>
</dbReference>
<dbReference type="GO" id="GO:0008305">
    <property type="term" value="C:integrin complex"/>
    <property type="evidence" value="ECO:0007669"/>
    <property type="project" value="InterPro"/>
</dbReference>
<evidence type="ECO:0000256" key="5">
    <source>
        <dbReference type="RuleBase" id="RU003762"/>
    </source>
</evidence>
<keyword evidence="1" id="KW-0732">Signal</keyword>
<dbReference type="SUPFAM" id="SSF69318">
    <property type="entry name" value="Integrin alpha N-terminal domain"/>
    <property type="match status" value="1"/>
</dbReference>
<protein>
    <submittedName>
        <fullName evidence="6">Uncharacterized protein</fullName>
    </submittedName>
</protein>
<dbReference type="GO" id="GO:0007229">
    <property type="term" value="P:integrin-mediated signaling pathway"/>
    <property type="evidence" value="ECO:0007669"/>
    <property type="project" value="UniProtKB-KW"/>
</dbReference>
<comment type="similarity">
    <text evidence="5">Belongs to the integrin alpha chain family.</text>
</comment>
<keyword evidence="5" id="KW-0675">Receptor</keyword>
<dbReference type="GO" id="GO:0007160">
    <property type="term" value="P:cell-matrix adhesion"/>
    <property type="evidence" value="ECO:0007669"/>
    <property type="project" value="TreeGrafter"/>
</dbReference>
<evidence type="ECO:0000256" key="4">
    <source>
        <dbReference type="PROSITE-ProRule" id="PRU00803"/>
    </source>
</evidence>
<evidence type="ECO:0000313" key="6">
    <source>
        <dbReference type="EMBL" id="KAJ8411667.1"/>
    </source>
</evidence>
<evidence type="ECO:0000256" key="1">
    <source>
        <dbReference type="ARBA" id="ARBA00022729"/>
    </source>
</evidence>
<dbReference type="Gene3D" id="2.130.10.130">
    <property type="entry name" value="Integrin alpha, N-terminal"/>
    <property type="match status" value="1"/>
</dbReference>
<keyword evidence="2" id="KW-0677">Repeat</keyword>
<feature type="repeat" description="FG-GAP" evidence="4">
    <location>
        <begin position="144"/>
        <end position="196"/>
    </location>
</feature>
<dbReference type="PANTHER" id="PTHR23220">
    <property type="entry name" value="INTEGRIN ALPHA"/>
    <property type="match status" value="1"/>
</dbReference>
<dbReference type="GO" id="GO:0005178">
    <property type="term" value="F:integrin binding"/>
    <property type="evidence" value="ECO:0007669"/>
    <property type="project" value="TreeGrafter"/>
</dbReference>
<feature type="repeat" description="FG-GAP" evidence="4">
    <location>
        <begin position="1"/>
        <end position="61"/>
    </location>
</feature>
<feature type="repeat" description="FG-GAP" evidence="4">
    <location>
        <begin position="78"/>
        <end position="139"/>
    </location>
</feature>
<gene>
    <name evidence="6" type="ORF">AAFF_G00164750</name>
</gene>
<dbReference type="PROSITE" id="PS51470">
    <property type="entry name" value="FG_GAP"/>
    <property type="match status" value="4"/>
</dbReference>
<dbReference type="InterPro" id="IPR013519">
    <property type="entry name" value="Int_alpha_beta-p"/>
</dbReference>
<evidence type="ECO:0000256" key="3">
    <source>
        <dbReference type="ARBA" id="ARBA00023180"/>
    </source>
</evidence>
<comment type="caution">
    <text evidence="6">The sequence shown here is derived from an EMBL/GenBank/DDBJ whole genome shotgun (WGS) entry which is preliminary data.</text>
</comment>
<dbReference type="PRINTS" id="PR01185">
    <property type="entry name" value="INTEGRINA"/>
</dbReference>
<dbReference type="InterPro" id="IPR000413">
    <property type="entry name" value="Integrin_alpha"/>
</dbReference>
<dbReference type="GO" id="GO:0098609">
    <property type="term" value="P:cell-cell adhesion"/>
    <property type="evidence" value="ECO:0007669"/>
    <property type="project" value="TreeGrafter"/>
</dbReference>
<dbReference type="InterPro" id="IPR028994">
    <property type="entry name" value="Integrin_alpha_N"/>
</dbReference>
<dbReference type="SMART" id="SM00191">
    <property type="entry name" value="Int_alpha"/>
    <property type="match status" value="2"/>
</dbReference>
<evidence type="ECO:0000256" key="2">
    <source>
        <dbReference type="ARBA" id="ARBA00022737"/>
    </source>
</evidence>
<proteinExistence type="inferred from homology"/>
<name>A0AAD7T0R8_9TELE</name>
<comment type="subcellular location">
    <subcellularLocation>
        <location evidence="5">Membrane</location>
        <topology evidence="5">Single-pass type I membrane protein</topology>
    </subcellularLocation>
</comment>